<reference evidence="3" key="1">
    <citation type="submission" date="2021-01" db="EMBL/GenBank/DDBJ databases">
        <title>Ramlibacter sp. strain AW1 16S ribosomal RNA gene Genome sequencing and assembly.</title>
        <authorList>
            <person name="Kang M."/>
        </authorList>
    </citation>
    <scope>NUCLEOTIDE SEQUENCE</scope>
    <source>
        <strain evidence="3">AW1</strain>
    </source>
</reference>
<evidence type="ECO:0000313" key="3">
    <source>
        <dbReference type="EMBL" id="MBL0421148.1"/>
    </source>
</evidence>
<dbReference type="Gene3D" id="2.60.40.1890">
    <property type="entry name" value="PCu(A)C copper chaperone"/>
    <property type="match status" value="1"/>
</dbReference>
<dbReference type="InterPro" id="IPR058248">
    <property type="entry name" value="Lxx211020-like"/>
</dbReference>
<dbReference type="Proteomes" id="UP000613011">
    <property type="component" value="Unassembled WGS sequence"/>
</dbReference>
<name>A0A937D6P0_9BURK</name>
<evidence type="ECO:0000256" key="1">
    <source>
        <dbReference type="SAM" id="MobiDB-lite"/>
    </source>
</evidence>
<feature type="compositionally biased region" description="Basic and acidic residues" evidence="1">
    <location>
        <begin position="153"/>
        <end position="169"/>
    </location>
</feature>
<dbReference type="InterPro" id="IPR007410">
    <property type="entry name" value="LpqE-like"/>
</dbReference>
<protein>
    <submittedName>
        <fullName evidence="3">Copper chaperone PCu(A)C</fullName>
    </submittedName>
</protein>
<dbReference type="EMBL" id="JAEQNA010000004">
    <property type="protein sequence ID" value="MBL0421148.1"/>
    <property type="molecule type" value="Genomic_DNA"/>
</dbReference>
<feature type="region of interest" description="Disordered" evidence="1">
    <location>
        <begin position="144"/>
        <end position="169"/>
    </location>
</feature>
<feature type="chain" id="PRO_5036860140" evidence="2">
    <location>
        <begin position="23"/>
        <end position="169"/>
    </location>
</feature>
<evidence type="ECO:0000313" key="4">
    <source>
        <dbReference type="Proteomes" id="UP000613011"/>
    </source>
</evidence>
<accession>A0A937D6P0</accession>
<dbReference type="Pfam" id="PF04314">
    <property type="entry name" value="PCuAC"/>
    <property type="match status" value="1"/>
</dbReference>
<comment type="caution">
    <text evidence="3">The sequence shown here is derived from an EMBL/GenBank/DDBJ whole genome shotgun (WGS) entry which is preliminary data.</text>
</comment>
<dbReference type="PANTHER" id="PTHR36302">
    <property type="entry name" value="BLR7088 PROTEIN"/>
    <property type="match status" value="1"/>
</dbReference>
<dbReference type="InterPro" id="IPR036182">
    <property type="entry name" value="PCuAC_sf"/>
</dbReference>
<keyword evidence="4" id="KW-1185">Reference proteome</keyword>
<feature type="signal peptide" evidence="2">
    <location>
        <begin position="1"/>
        <end position="22"/>
    </location>
</feature>
<organism evidence="3 4">
    <name type="scientific">Ramlibacter aurantiacus</name>
    <dbReference type="NCBI Taxonomy" id="2801330"/>
    <lineage>
        <taxon>Bacteria</taxon>
        <taxon>Pseudomonadati</taxon>
        <taxon>Pseudomonadota</taxon>
        <taxon>Betaproteobacteria</taxon>
        <taxon>Burkholderiales</taxon>
        <taxon>Comamonadaceae</taxon>
        <taxon>Ramlibacter</taxon>
    </lineage>
</organism>
<sequence>MLSLLSRLPALVLSLLAVTANAQTAPVQVDGAWARASVPGQKSSGAFMRLTAREPLSLVGVQSPVAGVAEVHEMRLDGDVMRMRPLPSLPLPAGRIVELKPGGLHLMLMDLKEPLRAGTRVPVTLLVRDAQGVERRVELELPVATRAPGPAAGERHPAPHGEAGHGHRH</sequence>
<evidence type="ECO:0000256" key="2">
    <source>
        <dbReference type="SAM" id="SignalP"/>
    </source>
</evidence>
<gene>
    <name evidence="3" type="ORF">JI739_12390</name>
</gene>
<dbReference type="AlphaFoldDB" id="A0A937D6P0"/>
<dbReference type="SUPFAM" id="SSF110087">
    <property type="entry name" value="DR1885-like metal-binding protein"/>
    <property type="match status" value="1"/>
</dbReference>
<proteinExistence type="predicted"/>
<dbReference type="RefSeq" id="WP_201684225.1">
    <property type="nucleotide sequence ID" value="NZ_JAEQNA010000004.1"/>
</dbReference>
<keyword evidence="2" id="KW-0732">Signal</keyword>
<dbReference type="PANTHER" id="PTHR36302:SF1">
    <property type="entry name" value="COPPER CHAPERONE PCU(A)C"/>
    <property type="match status" value="1"/>
</dbReference>